<protein>
    <recommendedName>
        <fullName evidence="4">Myb-like domain-containing protein</fullName>
    </recommendedName>
</protein>
<dbReference type="InterPro" id="IPR001005">
    <property type="entry name" value="SANT/Myb"/>
</dbReference>
<dbReference type="Pfam" id="PF13921">
    <property type="entry name" value="Myb_DNA-bind_6"/>
    <property type="match status" value="1"/>
</dbReference>
<feature type="compositionally biased region" description="Basic and acidic residues" evidence="1">
    <location>
        <begin position="420"/>
        <end position="430"/>
    </location>
</feature>
<feature type="compositionally biased region" description="Low complexity" evidence="1">
    <location>
        <begin position="441"/>
        <end position="450"/>
    </location>
</feature>
<dbReference type="STRING" id="1316194.A0A1Q5SZ18"/>
<feature type="compositionally biased region" description="Basic residues" evidence="1">
    <location>
        <begin position="565"/>
        <end position="585"/>
    </location>
</feature>
<feature type="compositionally biased region" description="Basic and acidic residues" evidence="1">
    <location>
        <begin position="336"/>
        <end position="360"/>
    </location>
</feature>
<dbReference type="Proteomes" id="UP000186955">
    <property type="component" value="Unassembled WGS sequence"/>
</dbReference>
<feature type="compositionally biased region" description="Polar residues" evidence="1">
    <location>
        <begin position="321"/>
        <end position="333"/>
    </location>
</feature>
<dbReference type="EMBL" id="MNBE01000725">
    <property type="protein sequence ID" value="OKO93223.1"/>
    <property type="molecule type" value="Genomic_DNA"/>
</dbReference>
<organism evidence="2 3">
    <name type="scientific">Penicillium subrubescens</name>
    <dbReference type="NCBI Taxonomy" id="1316194"/>
    <lineage>
        <taxon>Eukaryota</taxon>
        <taxon>Fungi</taxon>
        <taxon>Dikarya</taxon>
        <taxon>Ascomycota</taxon>
        <taxon>Pezizomycotina</taxon>
        <taxon>Eurotiomycetes</taxon>
        <taxon>Eurotiomycetidae</taxon>
        <taxon>Eurotiales</taxon>
        <taxon>Aspergillaceae</taxon>
        <taxon>Penicillium</taxon>
    </lineage>
</organism>
<feature type="compositionally biased region" description="Acidic residues" evidence="1">
    <location>
        <begin position="260"/>
        <end position="274"/>
    </location>
</feature>
<dbReference type="CDD" id="cd00167">
    <property type="entry name" value="SANT"/>
    <property type="match status" value="1"/>
</dbReference>
<feature type="region of interest" description="Disordered" evidence="1">
    <location>
        <begin position="420"/>
        <end position="452"/>
    </location>
</feature>
<dbReference type="AlphaFoldDB" id="A0A1Q5SZ18"/>
<accession>A0A1Q5SZ18</accession>
<evidence type="ECO:0000256" key="1">
    <source>
        <dbReference type="SAM" id="MobiDB-lite"/>
    </source>
</evidence>
<proteinExistence type="predicted"/>
<feature type="compositionally biased region" description="Polar residues" evidence="1">
    <location>
        <begin position="133"/>
        <end position="144"/>
    </location>
</feature>
<gene>
    <name evidence="2" type="ORF">PENSUB_12286</name>
</gene>
<sequence length="585" mass="64623">MPVILDNIQFYHGPSKSAKPRYLAFNSNQKGSDALLSGERPPFSNEPVSSATDDSKMVPTCFLPPAAANAENITRRHAVGPPNLFDFELARSWAAATPLLGTIEAIDRDACPSLQRIDCHYRDNSDEKMPGDSPSSFGANSSKSAEFNGSDVFQRSQSSCTTPLQHPQTPSLAVLSPDAAISHPGIMQSHVEEDVQWARNQPSYLTYLESSSPARAWDISDVSTAFGEHSSNTPLSSVLSCSGVAINNENDTSSCIPSLEPDDCPNDRSDDYEEASQARLIPDCSPRTVDELSPSGPADPLHVNMSDPMDLEEADGRESGNSHSRTPSIQCAKSPSLDKPRKCNKKERLTPRTRKEDTTRECYPSVAVVIPPPRPRPVWSLRLRPKPVALDAYESGSSEDVDDSSDEDYMTDTIRTEIPHFKDSAEEKHGPPSKTASYYPSETSFSSSTTHCGDSRDIVGRAILTIETQGSEPTFFFTLVPDHVRSTSYVPAHSPPRSSEKAGRVSKRSTSISRSTCRKSKCQRYSTSENELLVRLKEEGRLTWKEIADHFPGRKLSALQVHYSTKLRHQRAKRSRPQSRRRKKK</sequence>
<evidence type="ECO:0000313" key="2">
    <source>
        <dbReference type="EMBL" id="OKO93223.1"/>
    </source>
</evidence>
<feature type="region of interest" description="Disordered" evidence="1">
    <location>
        <begin position="122"/>
        <end position="144"/>
    </location>
</feature>
<reference evidence="2 3" key="1">
    <citation type="submission" date="2016-10" db="EMBL/GenBank/DDBJ databases">
        <title>Genome sequence of the ascomycete fungus Penicillium subrubescens.</title>
        <authorList>
            <person name="De Vries R.P."/>
            <person name="Peng M."/>
            <person name="Dilokpimol A."/>
            <person name="Hilden K."/>
            <person name="Makela M.R."/>
            <person name="Grigoriev I."/>
            <person name="Riley R."/>
            <person name="Granchi Z."/>
        </authorList>
    </citation>
    <scope>NUCLEOTIDE SEQUENCE [LARGE SCALE GENOMIC DNA]</scope>
    <source>
        <strain evidence="2 3">CBS 132785</strain>
    </source>
</reference>
<feature type="region of interest" description="Disordered" evidence="1">
    <location>
        <begin position="250"/>
        <end position="360"/>
    </location>
</feature>
<feature type="region of interest" description="Disordered" evidence="1">
    <location>
        <begin position="34"/>
        <end position="56"/>
    </location>
</feature>
<comment type="caution">
    <text evidence="2">The sequence shown here is derived from an EMBL/GenBank/DDBJ whole genome shotgun (WGS) entry which is preliminary data.</text>
</comment>
<feature type="region of interest" description="Disordered" evidence="1">
    <location>
        <begin position="487"/>
        <end position="520"/>
    </location>
</feature>
<name>A0A1Q5SZ18_9EURO</name>
<feature type="region of interest" description="Disordered" evidence="1">
    <location>
        <begin position="562"/>
        <end position="585"/>
    </location>
</feature>
<keyword evidence="3" id="KW-1185">Reference proteome</keyword>
<evidence type="ECO:0000313" key="3">
    <source>
        <dbReference type="Proteomes" id="UP000186955"/>
    </source>
</evidence>
<evidence type="ECO:0008006" key="4">
    <source>
        <dbReference type="Google" id="ProtNLM"/>
    </source>
</evidence>